<dbReference type="EMBL" id="CM042013">
    <property type="protein sequence ID" value="KAI3739773.1"/>
    <property type="molecule type" value="Genomic_DNA"/>
</dbReference>
<keyword evidence="2" id="KW-1185">Reference proteome</keyword>
<dbReference type="Proteomes" id="UP001055811">
    <property type="component" value="Linkage Group LG05"/>
</dbReference>
<reference evidence="2" key="1">
    <citation type="journal article" date="2022" name="Mol. Ecol. Resour.">
        <title>The genomes of chicory, endive, great burdock and yacon provide insights into Asteraceae palaeo-polyploidization history and plant inulin production.</title>
        <authorList>
            <person name="Fan W."/>
            <person name="Wang S."/>
            <person name="Wang H."/>
            <person name="Wang A."/>
            <person name="Jiang F."/>
            <person name="Liu H."/>
            <person name="Zhao H."/>
            <person name="Xu D."/>
            <person name="Zhang Y."/>
        </authorList>
    </citation>
    <scope>NUCLEOTIDE SEQUENCE [LARGE SCALE GENOMIC DNA]</scope>
    <source>
        <strain evidence="2">cv. Punajuju</strain>
    </source>
</reference>
<proteinExistence type="predicted"/>
<sequence>MFLQLLGCQQDGHEEADEELPKKAKLIFSTAVQNWDAEFYINVDDNIALDIEGLIELLESRRGQDGVYIGCMKS</sequence>
<organism evidence="1 2">
    <name type="scientific">Cichorium intybus</name>
    <name type="common">Chicory</name>
    <dbReference type="NCBI Taxonomy" id="13427"/>
    <lineage>
        <taxon>Eukaryota</taxon>
        <taxon>Viridiplantae</taxon>
        <taxon>Streptophyta</taxon>
        <taxon>Embryophyta</taxon>
        <taxon>Tracheophyta</taxon>
        <taxon>Spermatophyta</taxon>
        <taxon>Magnoliopsida</taxon>
        <taxon>eudicotyledons</taxon>
        <taxon>Gunneridae</taxon>
        <taxon>Pentapetalae</taxon>
        <taxon>asterids</taxon>
        <taxon>campanulids</taxon>
        <taxon>Asterales</taxon>
        <taxon>Asteraceae</taxon>
        <taxon>Cichorioideae</taxon>
        <taxon>Cichorieae</taxon>
        <taxon>Cichoriinae</taxon>
        <taxon>Cichorium</taxon>
    </lineage>
</organism>
<evidence type="ECO:0000313" key="1">
    <source>
        <dbReference type="EMBL" id="KAI3739773.1"/>
    </source>
</evidence>
<name>A0ACB9D032_CICIN</name>
<gene>
    <name evidence="1" type="ORF">L2E82_30184</name>
</gene>
<evidence type="ECO:0000313" key="2">
    <source>
        <dbReference type="Proteomes" id="UP001055811"/>
    </source>
</evidence>
<accession>A0ACB9D032</accession>
<protein>
    <submittedName>
        <fullName evidence="1">Uncharacterized protein</fullName>
    </submittedName>
</protein>
<reference evidence="1 2" key="2">
    <citation type="journal article" date="2022" name="Mol. Ecol. Resour.">
        <title>The genomes of chicory, endive, great burdock and yacon provide insights into Asteraceae paleo-polyploidization history and plant inulin production.</title>
        <authorList>
            <person name="Fan W."/>
            <person name="Wang S."/>
            <person name="Wang H."/>
            <person name="Wang A."/>
            <person name="Jiang F."/>
            <person name="Liu H."/>
            <person name="Zhao H."/>
            <person name="Xu D."/>
            <person name="Zhang Y."/>
        </authorList>
    </citation>
    <scope>NUCLEOTIDE SEQUENCE [LARGE SCALE GENOMIC DNA]</scope>
    <source>
        <strain evidence="2">cv. Punajuju</strain>
        <tissue evidence="1">Leaves</tissue>
    </source>
</reference>
<comment type="caution">
    <text evidence="1">The sequence shown here is derived from an EMBL/GenBank/DDBJ whole genome shotgun (WGS) entry which is preliminary data.</text>
</comment>